<dbReference type="EMBL" id="JBEPSD010000003">
    <property type="protein sequence ID" value="MET4570769.1"/>
    <property type="molecule type" value="Genomic_DNA"/>
</dbReference>
<dbReference type="Pfam" id="PF01384">
    <property type="entry name" value="PHO4"/>
    <property type="match status" value="1"/>
</dbReference>
<dbReference type="InterPro" id="IPR001204">
    <property type="entry name" value="Phos_transporter"/>
</dbReference>
<feature type="transmembrane region" description="Helical" evidence="6">
    <location>
        <begin position="152"/>
        <end position="174"/>
    </location>
</feature>
<feature type="transmembrane region" description="Helical" evidence="6">
    <location>
        <begin position="42"/>
        <end position="67"/>
    </location>
</feature>
<accession>A0ABV2Q0F6</accession>
<dbReference type="PANTHER" id="PTHR11101">
    <property type="entry name" value="PHOSPHATE TRANSPORTER"/>
    <property type="match status" value="1"/>
</dbReference>
<evidence type="ECO:0000256" key="5">
    <source>
        <dbReference type="ARBA" id="ARBA00023136"/>
    </source>
</evidence>
<sequence>MSIVIAVVVIALVFTYINGFHDTANSIATVVATKVLTPGQAVLLAAGTNLVGAFMGTAVAATIASGLINAGVIEMSSQLLICALLAAIVWNLITWWLGLPSSSSHALVGSLVGAALAASDNNFSSVIWVEGSWLKGHGVIPKVIIPMVLSPLAGFIISFILMGALYALLAWFANRHGWSRRFGRTPFVNFFFGKAQIVSASAMGVAHGMNDAQKSMGIIALALAGATAAHQFDHLPAWLGFLRIAENPAGGFAIPVWVKVVSALTMAAGTAGGGWRIIKTLGHKMVKLHPINGFAAETSSAMVILSASAFGIPVSTTHNVSASIMGVGAAKRFSSIRWSVVERMVWAWILTLPITALFAYGLVVLFRLVF</sequence>
<organism evidence="7 8">
    <name type="scientific">Rhodanobacter soli</name>
    <dbReference type="NCBI Taxonomy" id="590609"/>
    <lineage>
        <taxon>Bacteria</taxon>
        <taxon>Pseudomonadati</taxon>
        <taxon>Pseudomonadota</taxon>
        <taxon>Gammaproteobacteria</taxon>
        <taxon>Lysobacterales</taxon>
        <taxon>Rhodanobacteraceae</taxon>
        <taxon>Rhodanobacter</taxon>
    </lineage>
</organism>
<evidence type="ECO:0000256" key="1">
    <source>
        <dbReference type="ARBA" id="ARBA00004141"/>
    </source>
</evidence>
<keyword evidence="6" id="KW-0592">Phosphate transport</keyword>
<dbReference type="Proteomes" id="UP001549251">
    <property type="component" value="Unassembled WGS sequence"/>
</dbReference>
<feature type="transmembrane region" description="Helical" evidence="6">
    <location>
        <begin position="345"/>
        <end position="369"/>
    </location>
</feature>
<evidence type="ECO:0000313" key="7">
    <source>
        <dbReference type="EMBL" id="MET4570769.1"/>
    </source>
</evidence>
<keyword evidence="2 6" id="KW-0813">Transport</keyword>
<keyword evidence="8" id="KW-1185">Reference proteome</keyword>
<reference evidence="7 8" key="1">
    <citation type="submission" date="2024-06" db="EMBL/GenBank/DDBJ databases">
        <title>Sorghum-associated microbial communities from plants grown in Nebraska, USA.</title>
        <authorList>
            <person name="Schachtman D."/>
        </authorList>
    </citation>
    <scope>NUCLEOTIDE SEQUENCE [LARGE SCALE GENOMIC DNA]</scope>
    <source>
        <strain evidence="7 8">1757</strain>
    </source>
</reference>
<comment type="caution">
    <text evidence="7">The sequence shown here is derived from an EMBL/GenBank/DDBJ whole genome shotgun (WGS) entry which is preliminary data.</text>
</comment>
<keyword evidence="5 6" id="KW-0472">Membrane</keyword>
<feature type="transmembrane region" description="Helical" evidence="6">
    <location>
        <begin position="252"/>
        <end position="278"/>
    </location>
</feature>
<evidence type="ECO:0000256" key="4">
    <source>
        <dbReference type="ARBA" id="ARBA00022989"/>
    </source>
</evidence>
<evidence type="ECO:0000256" key="3">
    <source>
        <dbReference type="ARBA" id="ARBA00022692"/>
    </source>
</evidence>
<feature type="transmembrane region" description="Helical" evidence="6">
    <location>
        <begin position="79"/>
        <end position="98"/>
    </location>
</feature>
<name>A0ABV2Q0F6_9GAMM</name>
<dbReference type="PANTHER" id="PTHR11101:SF80">
    <property type="entry name" value="PHOSPHATE TRANSPORTER"/>
    <property type="match status" value="1"/>
</dbReference>
<keyword evidence="4 6" id="KW-1133">Transmembrane helix</keyword>
<comment type="similarity">
    <text evidence="6">Belongs to the inorganic phosphate transporter (PiT) (TC 2.A.20) family.</text>
</comment>
<evidence type="ECO:0000256" key="6">
    <source>
        <dbReference type="RuleBase" id="RU363058"/>
    </source>
</evidence>
<keyword evidence="3 6" id="KW-0812">Transmembrane</keyword>
<evidence type="ECO:0000313" key="8">
    <source>
        <dbReference type="Proteomes" id="UP001549251"/>
    </source>
</evidence>
<proteinExistence type="inferred from homology"/>
<dbReference type="RefSeq" id="WP_354552312.1">
    <property type="nucleotide sequence ID" value="NZ_JBEPSD010000003.1"/>
</dbReference>
<protein>
    <recommendedName>
        <fullName evidence="6">Phosphate transporter</fullName>
    </recommendedName>
</protein>
<gene>
    <name evidence="7" type="ORF">ABIE04_003148</name>
</gene>
<evidence type="ECO:0000256" key="2">
    <source>
        <dbReference type="ARBA" id="ARBA00022448"/>
    </source>
</evidence>
<comment type="subcellular location">
    <subcellularLocation>
        <location evidence="1 6">Membrane</location>
        <topology evidence="1 6">Multi-pass membrane protein</topology>
    </subcellularLocation>
</comment>